<dbReference type="PhylomeDB" id="K6UW45"/>
<dbReference type="KEGG" id="pcy:PCYB_093250"/>
<feature type="compositionally biased region" description="Basic and acidic residues" evidence="2">
    <location>
        <begin position="194"/>
        <end position="222"/>
    </location>
</feature>
<organism evidence="3 4">
    <name type="scientific">Plasmodium cynomolgi (strain B)</name>
    <dbReference type="NCBI Taxonomy" id="1120755"/>
    <lineage>
        <taxon>Eukaryota</taxon>
        <taxon>Sar</taxon>
        <taxon>Alveolata</taxon>
        <taxon>Apicomplexa</taxon>
        <taxon>Aconoidasida</taxon>
        <taxon>Haemosporida</taxon>
        <taxon>Plasmodiidae</taxon>
        <taxon>Plasmodium</taxon>
        <taxon>Plasmodium (Plasmodium)</taxon>
    </lineage>
</organism>
<dbReference type="OMA" id="EYAYFVN"/>
<keyword evidence="4" id="KW-1185">Reference proteome</keyword>
<feature type="region of interest" description="Disordered" evidence="2">
    <location>
        <begin position="71"/>
        <end position="228"/>
    </location>
</feature>
<dbReference type="OrthoDB" id="366094at2759"/>
<dbReference type="VEuPathDB" id="PlasmoDB:PCYB_093250"/>
<proteinExistence type="predicted"/>
<evidence type="ECO:0000256" key="2">
    <source>
        <dbReference type="SAM" id="MobiDB-lite"/>
    </source>
</evidence>
<dbReference type="Proteomes" id="UP000006319">
    <property type="component" value="Chromosome 9"/>
</dbReference>
<evidence type="ECO:0000256" key="1">
    <source>
        <dbReference type="SAM" id="Coils"/>
    </source>
</evidence>
<evidence type="ECO:0000313" key="3">
    <source>
        <dbReference type="EMBL" id="GAB66540.1"/>
    </source>
</evidence>
<reference evidence="3 4" key="1">
    <citation type="journal article" date="2012" name="Nat. Genet.">
        <title>Plasmodium cynomolgi genome sequences provide insight into Plasmodium vivax and the monkey malaria clade.</title>
        <authorList>
            <person name="Tachibana S."/>
            <person name="Sullivan S.A."/>
            <person name="Kawai S."/>
            <person name="Nakamura S."/>
            <person name="Kim H.R."/>
            <person name="Goto N."/>
            <person name="Arisue N."/>
            <person name="Palacpac N.M.Q."/>
            <person name="Honma H."/>
            <person name="Yagi M."/>
            <person name="Tougan T."/>
            <person name="Katakai Y."/>
            <person name="Kaneko O."/>
            <person name="Mita T."/>
            <person name="Kita K."/>
            <person name="Yasutomi Y."/>
            <person name="Sutton P.L."/>
            <person name="Shakhbatyan R."/>
            <person name="Horii T."/>
            <person name="Yasunaga T."/>
            <person name="Barnwell J.W."/>
            <person name="Escalante A.A."/>
            <person name="Carlton J.M."/>
            <person name="Tanabe K."/>
        </authorList>
    </citation>
    <scope>NUCLEOTIDE SEQUENCE [LARGE SCALE GENOMIC DNA]</scope>
    <source>
        <strain evidence="3 4">B</strain>
    </source>
</reference>
<keyword evidence="1" id="KW-0175">Coiled coil</keyword>
<name>K6UW45_PLACD</name>
<dbReference type="RefSeq" id="XP_004222487.1">
    <property type="nucleotide sequence ID" value="XM_004222439.1"/>
</dbReference>
<feature type="compositionally biased region" description="Acidic residues" evidence="2">
    <location>
        <begin position="171"/>
        <end position="187"/>
    </location>
</feature>
<feature type="coiled-coil region" evidence="1">
    <location>
        <begin position="267"/>
        <end position="294"/>
    </location>
</feature>
<dbReference type="AlphaFoldDB" id="K6UW45"/>
<dbReference type="EMBL" id="DF157101">
    <property type="protein sequence ID" value="GAB66540.1"/>
    <property type="molecule type" value="Genomic_DNA"/>
</dbReference>
<dbReference type="GeneID" id="14692894"/>
<dbReference type="eggNOG" id="ENOG502QXWP">
    <property type="taxonomic scope" value="Eukaryota"/>
</dbReference>
<feature type="compositionally biased region" description="Basic and acidic residues" evidence="2">
    <location>
        <begin position="121"/>
        <end position="170"/>
    </location>
</feature>
<feature type="compositionally biased region" description="Basic and acidic residues" evidence="2">
    <location>
        <begin position="93"/>
        <end position="111"/>
    </location>
</feature>
<sequence length="314" mass="36433">MINNFKSPQSNDPIKKLQNLLNNCLYSVVDVLSNLSYQGEPKELEVVPEEESEYAYFVNLLKERADEIERENGEAVEEVQAEVKGEVEEEAKEEEKEEVKEEVKEEAKEEVKEEAEEEVKEEVKGEVKEEVKKEAKEEAKEDVKEDGKEAHDEAQEAKDAGEGEPEKDGQTDESEDPSSEETSDESYTESSDLSDERSNDDTLDRKETDDEQTQRSVEEGPPKKYFVKPYFEPPLQEEILDRVERMKLILKMIDSCIEELPDSLMIEEEKCQEMKALQKRKDDSKEELKRLYSEYDAIYSYVTDNLRNIIINTE</sequence>
<gene>
    <name evidence="3" type="ORF">PCYB_093250</name>
</gene>
<evidence type="ECO:0000313" key="4">
    <source>
        <dbReference type="Proteomes" id="UP000006319"/>
    </source>
</evidence>
<protein>
    <submittedName>
        <fullName evidence="3">Uncharacterized protein</fullName>
    </submittedName>
</protein>
<accession>K6UW45</accession>